<evidence type="ECO:0000313" key="2">
    <source>
        <dbReference type="Proteomes" id="UP000245762"/>
    </source>
</evidence>
<sequence length="132" mass="15367">MSKLFSISLSFIILLQSFGLHFDDLVQIDEFIEHAQFHNKEYGDNVLIFISKHYGELKADHDKEHQEEKEDHEQLPFQHQSHATSLTDFTLNTYNTEFNTPVFLEFSPANFHYQSLSSSLHSDGLLQPPRLS</sequence>
<name>A0A316L3S2_9FLAO</name>
<accession>A0A316L3S2</accession>
<protein>
    <submittedName>
        <fullName evidence="1">Uncharacterized protein</fullName>
    </submittedName>
</protein>
<dbReference type="Proteomes" id="UP000245762">
    <property type="component" value="Unassembled WGS sequence"/>
</dbReference>
<comment type="caution">
    <text evidence="1">The sequence shown here is derived from an EMBL/GenBank/DDBJ whole genome shotgun (WGS) entry which is preliminary data.</text>
</comment>
<proteinExistence type="predicted"/>
<keyword evidence="2" id="KW-1185">Reference proteome</keyword>
<dbReference type="RefSeq" id="WP_109659576.1">
    <property type="nucleotide sequence ID" value="NZ_QGEG01000001.1"/>
</dbReference>
<dbReference type="EMBL" id="QGEG01000001">
    <property type="protein sequence ID" value="PWL39569.1"/>
    <property type="molecule type" value="Genomic_DNA"/>
</dbReference>
<gene>
    <name evidence="1" type="ORF">DKG77_01670</name>
</gene>
<reference evidence="1 2" key="1">
    <citation type="submission" date="2018-05" db="EMBL/GenBank/DDBJ databases">
        <title>Complete genome sequence of Flagellimonas aquimarina ECD12 isolated from seaweed Ecklonia cava.</title>
        <authorList>
            <person name="Choi S."/>
            <person name="Seong C."/>
        </authorList>
    </citation>
    <scope>NUCLEOTIDE SEQUENCE [LARGE SCALE GENOMIC DNA]</scope>
    <source>
        <strain evidence="1 2">ECD12</strain>
    </source>
</reference>
<dbReference type="AlphaFoldDB" id="A0A316L3S2"/>
<evidence type="ECO:0000313" key="1">
    <source>
        <dbReference type="EMBL" id="PWL39569.1"/>
    </source>
</evidence>
<organism evidence="1 2">
    <name type="scientific">Flagellimonas aquimarina</name>
    <dbReference type="NCBI Taxonomy" id="2201895"/>
    <lineage>
        <taxon>Bacteria</taxon>
        <taxon>Pseudomonadati</taxon>
        <taxon>Bacteroidota</taxon>
        <taxon>Flavobacteriia</taxon>
        <taxon>Flavobacteriales</taxon>
        <taxon>Flavobacteriaceae</taxon>
        <taxon>Flagellimonas</taxon>
    </lineage>
</organism>
<dbReference type="OrthoDB" id="1446707at2"/>